<dbReference type="PANTHER" id="PTHR30625:SF15">
    <property type="entry name" value="BIOPOLYMER TRANSPORT PROTEIN EXBB"/>
    <property type="match status" value="1"/>
</dbReference>
<dbReference type="InterPro" id="IPR050790">
    <property type="entry name" value="ExbB/TolQ_transport"/>
</dbReference>
<keyword evidence="12" id="KW-1185">Reference proteome</keyword>
<comment type="subcellular location">
    <subcellularLocation>
        <location evidence="1">Cell membrane</location>
        <topology evidence="1">Multi-pass membrane protein</topology>
    </subcellularLocation>
    <subcellularLocation>
        <location evidence="8">Membrane</location>
        <topology evidence="8">Multi-pass membrane protein</topology>
    </subcellularLocation>
</comment>
<feature type="transmembrane region" description="Helical" evidence="9">
    <location>
        <begin position="111"/>
        <end position="132"/>
    </location>
</feature>
<keyword evidence="5 8" id="KW-0653">Protein transport</keyword>
<evidence type="ECO:0000313" key="11">
    <source>
        <dbReference type="EMBL" id="MBM6913599.1"/>
    </source>
</evidence>
<dbReference type="EMBL" id="JACJLA010000026">
    <property type="protein sequence ID" value="MBM6913599.1"/>
    <property type="molecule type" value="Genomic_DNA"/>
</dbReference>
<sequence>MELLAMFHQGGLVMYPLLLCSIIAVAILVERLRTYKKAKSNMAMLREEIPAHIHEREALLDICVRDGGVAAEMVYAGAEQGGTPEQQNQRMQSAAVTIAGRLRSYLNYLETIVTLAPLLGLLGTVTGMISSFNVLSVADGQPFAITAGVGEALIATATGLCVAIIALVIHTYLVQVQDKLITDMEEMGNVYIGALTGMPLMNDGEQVREVAGDVSAA</sequence>
<feature type="transmembrane region" description="Helical" evidence="9">
    <location>
        <begin position="152"/>
        <end position="174"/>
    </location>
</feature>
<evidence type="ECO:0000259" key="10">
    <source>
        <dbReference type="Pfam" id="PF01618"/>
    </source>
</evidence>
<evidence type="ECO:0000256" key="9">
    <source>
        <dbReference type="SAM" id="Phobius"/>
    </source>
</evidence>
<keyword evidence="3" id="KW-1003">Cell membrane</keyword>
<evidence type="ECO:0000256" key="1">
    <source>
        <dbReference type="ARBA" id="ARBA00004651"/>
    </source>
</evidence>
<keyword evidence="4 9" id="KW-0812">Transmembrane</keyword>
<protein>
    <submittedName>
        <fullName evidence="11">MotA/TolQ/ExbB proton channel family protein</fullName>
    </submittedName>
</protein>
<gene>
    <name evidence="11" type="ORF">H6A01_09760</name>
</gene>
<evidence type="ECO:0000256" key="4">
    <source>
        <dbReference type="ARBA" id="ARBA00022692"/>
    </source>
</evidence>
<evidence type="ECO:0000256" key="7">
    <source>
        <dbReference type="ARBA" id="ARBA00023136"/>
    </source>
</evidence>
<feature type="transmembrane region" description="Helical" evidence="9">
    <location>
        <begin position="12"/>
        <end position="29"/>
    </location>
</feature>
<evidence type="ECO:0000256" key="6">
    <source>
        <dbReference type="ARBA" id="ARBA00022989"/>
    </source>
</evidence>
<evidence type="ECO:0000256" key="2">
    <source>
        <dbReference type="ARBA" id="ARBA00022448"/>
    </source>
</evidence>
<name>A0ABS2GHE6_9FIRM</name>
<dbReference type="Proteomes" id="UP000707138">
    <property type="component" value="Unassembled WGS sequence"/>
</dbReference>
<dbReference type="Pfam" id="PF01618">
    <property type="entry name" value="MotA_ExbB"/>
    <property type="match status" value="1"/>
</dbReference>
<dbReference type="InterPro" id="IPR002898">
    <property type="entry name" value="MotA_ExbB_proton_chnl"/>
</dbReference>
<evidence type="ECO:0000256" key="8">
    <source>
        <dbReference type="RuleBase" id="RU004057"/>
    </source>
</evidence>
<dbReference type="RefSeq" id="WP_205088458.1">
    <property type="nucleotide sequence ID" value="NZ_JACJLA010000026.1"/>
</dbReference>
<keyword evidence="2 8" id="KW-0813">Transport</keyword>
<evidence type="ECO:0000256" key="5">
    <source>
        <dbReference type="ARBA" id="ARBA00022927"/>
    </source>
</evidence>
<keyword evidence="6 9" id="KW-1133">Transmembrane helix</keyword>
<organism evidence="11 12">
    <name type="scientific">Veillonella magna</name>
    <dbReference type="NCBI Taxonomy" id="464322"/>
    <lineage>
        <taxon>Bacteria</taxon>
        <taxon>Bacillati</taxon>
        <taxon>Bacillota</taxon>
        <taxon>Negativicutes</taxon>
        <taxon>Veillonellales</taxon>
        <taxon>Veillonellaceae</taxon>
        <taxon>Veillonella</taxon>
    </lineage>
</organism>
<comment type="caution">
    <text evidence="11">The sequence shown here is derived from an EMBL/GenBank/DDBJ whole genome shotgun (WGS) entry which is preliminary data.</text>
</comment>
<proteinExistence type="inferred from homology"/>
<comment type="similarity">
    <text evidence="8">Belongs to the exbB/tolQ family.</text>
</comment>
<reference evidence="11 12" key="1">
    <citation type="journal article" date="2021" name="Sci. Rep.">
        <title>The distribution of antibiotic resistance genes in chicken gut microbiota commensals.</title>
        <authorList>
            <person name="Juricova H."/>
            <person name="Matiasovicova J."/>
            <person name="Kubasova T."/>
            <person name="Cejkova D."/>
            <person name="Rychlik I."/>
        </authorList>
    </citation>
    <scope>NUCLEOTIDE SEQUENCE [LARGE SCALE GENOMIC DNA]</scope>
    <source>
        <strain evidence="11 12">An537</strain>
    </source>
</reference>
<evidence type="ECO:0000256" key="3">
    <source>
        <dbReference type="ARBA" id="ARBA00022475"/>
    </source>
</evidence>
<accession>A0ABS2GHE6</accession>
<feature type="domain" description="MotA/TolQ/ExbB proton channel" evidence="10">
    <location>
        <begin position="71"/>
        <end position="185"/>
    </location>
</feature>
<evidence type="ECO:0000313" key="12">
    <source>
        <dbReference type="Proteomes" id="UP000707138"/>
    </source>
</evidence>
<dbReference type="PANTHER" id="PTHR30625">
    <property type="entry name" value="PROTEIN TOLQ"/>
    <property type="match status" value="1"/>
</dbReference>
<keyword evidence="7 9" id="KW-0472">Membrane</keyword>